<accession>A0A368NF95</accession>
<protein>
    <submittedName>
        <fullName evidence="1">Uncharacterized protein</fullName>
    </submittedName>
</protein>
<dbReference type="Proteomes" id="UP000252189">
    <property type="component" value="Unassembled WGS sequence"/>
</dbReference>
<proteinExistence type="predicted"/>
<keyword evidence="2" id="KW-1185">Reference proteome</keyword>
<reference evidence="1 2" key="1">
    <citation type="submission" date="2018-07" db="EMBL/GenBank/DDBJ databases">
        <title>Genome sequences of Haloplanus salinus JCM 18368T.</title>
        <authorList>
            <person name="Kim Y.B."/>
            <person name="Roh S.W."/>
        </authorList>
    </citation>
    <scope>NUCLEOTIDE SEQUENCE [LARGE SCALE GENOMIC DNA]</scope>
    <source>
        <strain evidence="1 2">JCM 18368</strain>
    </source>
</reference>
<dbReference type="OrthoDB" id="11564at2157"/>
<dbReference type="EMBL" id="QPHM01000001">
    <property type="protein sequence ID" value="RCU48264.1"/>
    <property type="molecule type" value="Genomic_DNA"/>
</dbReference>
<sequence length="75" mass="8780">MSRERGADVDDVQTWPELAVGLYERLTGRGAEITYEFDDLEIRVPDRMGPNAEHARWRLDGTVRIRTRNYGRDEE</sequence>
<name>A0A368NF95_9EURY</name>
<evidence type="ECO:0000313" key="1">
    <source>
        <dbReference type="EMBL" id="RCU48264.1"/>
    </source>
</evidence>
<evidence type="ECO:0000313" key="2">
    <source>
        <dbReference type="Proteomes" id="UP000252189"/>
    </source>
</evidence>
<organism evidence="1 2">
    <name type="scientific">Haloplanus salinus</name>
    <dbReference type="NCBI Taxonomy" id="1126245"/>
    <lineage>
        <taxon>Archaea</taxon>
        <taxon>Methanobacteriati</taxon>
        <taxon>Methanobacteriota</taxon>
        <taxon>Stenosarchaea group</taxon>
        <taxon>Halobacteria</taxon>
        <taxon>Halobacteriales</taxon>
        <taxon>Haloferacaceae</taxon>
        <taxon>Haloplanus</taxon>
    </lineage>
</organism>
<dbReference type="AlphaFoldDB" id="A0A368NF95"/>
<dbReference type="RefSeq" id="WP_114449899.1">
    <property type="nucleotide sequence ID" value="NZ_QPHM01000001.1"/>
</dbReference>
<gene>
    <name evidence="1" type="ORF">DU504_13695</name>
</gene>
<comment type="caution">
    <text evidence="1">The sequence shown here is derived from an EMBL/GenBank/DDBJ whole genome shotgun (WGS) entry which is preliminary data.</text>
</comment>